<dbReference type="Pfam" id="PF01134">
    <property type="entry name" value="GIDA"/>
    <property type="match status" value="1"/>
</dbReference>
<dbReference type="PANTHER" id="PTHR11806">
    <property type="entry name" value="GLUCOSE INHIBITED DIVISION PROTEIN A"/>
    <property type="match status" value="1"/>
</dbReference>
<protein>
    <recommendedName>
        <fullName evidence="10">Methylenetetrahydrofolate--tRNA-(uracil-5-)-methyltransferase TrmFO</fullName>
        <ecNumber evidence="10">2.1.1.74</ecNumber>
    </recommendedName>
    <alternativeName>
        <fullName evidence="10">Folate-dependent tRNA (uracil-5-)-methyltransferase</fullName>
    </alternativeName>
    <alternativeName>
        <fullName evidence="10">Folate-dependent tRNA(M-5-U54)-methyltransferase</fullName>
    </alternativeName>
</protein>
<dbReference type="InterPro" id="IPR002218">
    <property type="entry name" value="MnmG-rel"/>
</dbReference>
<evidence type="ECO:0000256" key="3">
    <source>
        <dbReference type="ARBA" id="ARBA00022603"/>
    </source>
</evidence>
<evidence type="ECO:0000313" key="12">
    <source>
        <dbReference type="EMBL" id="KYG70443.1"/>
    </source>
</evidence>
<dbReference type="PANTHER" id="PTHR11806:SF2">
    <property type="entry name" value="METHYLENETETRAHYDROFOLATE--TRNA-(URACIL-5-)-METHYLTRANSFERASE TRMFO"/>
    <property type="match status" value="1"/>
</dbReference>
<comment type="cofactor">
    <cofactor evidence="1 10">
        <name>FAD</name>
        <dbReference type="ChEBI" id="CHEBI:57692"/>
    </cofactor>
</comment>
<comment type="catalytic activity">
    <reaction evidence="10">
        <text>uridine(54) in tRNA + (6R)-5,10-methylene-5,6,7,8-tetrahydrofolate + NADPH + H(+) = 5-methyluridine(54) in tRNA + (6S)-5,6,7,8-tetrahydrofolate + NADP(+)</text>
        <dbReference type="Rhea" id="RHEA:62372"/>
        <dbReference type="Rhea" id="RHEA-COMP:10167"/>
        <dbReference type="Rhea" id="RHEA-COMP:10193"/>
        <dbReference type="ChEBI" id="CHEBI:15378"/>
        <dbReference type="ChEBI" id="CHEBI:15636"/>
        <dbReference type="ChEBI" id="CHEBI:57453"/>
        <dbReference type="ChEBI" id="CHEBI:57783"/>
        <dbReference type="ChEBI" id="CHEBI:58349"/>
        <dbReference type="ChEBI" id="CHEBI:65315"/>
        <dbReference type="ChEBI" id="CHEBI:74447"/>
        <dbReference type="EC" id="2.1.1.74"/>
    </reaction>
</comment>
<keyword evidence="6 10" id="KW-0819">tRNA processing</keyword>
<evidence type="ECO:0000313" key="13">
    <source>
        <dbReference type="Proteomes" id="UP000075391"/>
    </source>
</evidence>
<proteinExistence type="inferred from homology"/>
<dbReference type="GO" id="GO:0050660">
    <property type="term" value="F:flavin adenine dinucleotide binding"/>
    <property type="evidence" value="ECO:0007669"/>
    <property type="project" value="UniProtKB-UniRule"/>
</dbReference>
<evidence type="ECO:0000259" key="11">
    <source>
        <dbReference type="Pfam" id="PF01134"/>
    </source>
</evidence>
<dbReference type="AlphaFoldDB" id="A0A150WVE6"/>
<keyword evidence="8 10" id="KW-0521">NADP</keyword>
<dbReference type="Gene3D" id="3.50.50.60">
    <property type="entry name" value="FAD/NAD(P)-binding domain"/>
    <property type="match status" value="2"/>
</dbReference>
<dbReference type="NCBIfam" id="TIGR00137">
    <property type="entry name" value="gid_trmFO"/>
    <property type="match status" value="1"/>
</dbReference>
<dbReference type="EC" id="2.1.1.74" evidence="10"/>
<gene>
    <name evidence="12" type="primary">gid</name>
    <name evidence="10" type="synonym">trmFO</name>
    <name evidence="12" type="ORF">AZI85_00370</name>
</gene>
<accession>A0A150WVE6</accession>
<dbReference type="OrthoDB" id="5288069at2"/>
<comment type="catalytic activity">
    <reaction evidence="10">
        <text>uridine(54) in tRNA + (6R)-5,10-methylene-5,6,7,8-tetrahydrofolate + NADH + H(+) = 5-methyluridine(54) in tRNA + (6S)-5,6,7,8-tetrahydrofolate + NAD(+)</text>
        <dbReference type="Rhea" id="RHEA:16873"/>
        <dbReference type="Rhea" id="RHEA-COMP:10167"/>
        <dbReference type="Rhea" id="RHEA-COMP:10193"/>
        <dbReference type="ChEBI" id="CHEBI:15378"/>
        <dbReference type="ChEBI" id="CHEBI:15636"/>
        <dbReference type="ChEBI" id="CHEBI:57453"/>
        <dbReference type="ChEBI" id="CHEBI:57540"/>
        <dbReference type="ChEBI" id="CHEBI:57945"/>
        <dbReference type="ChEBI" id="CHEBI:65315"/>
        <dbReference type="ChEBI" id="CHEBI:74447"/>
        <dbReference type="EC" id="2.1.1.74"/>
    </reaction>
</comment>
<keyword evidence="2 10" id="KW-0963">Cytoplasm</keyword>
<dbReference type="EMBL" id="LUKF01000001">
    <property type="protein sequence ID" value="KYG70443.1"/>
    <property type="molecule type" value="Genomic_DNA"/>
</dbReference>
<dbReference type="InterPro" id="IPR036188">
    <property type="entry name" value="FAD/NAD-bd_sf"/>
</dbReference>
<dbReference type="GO" id="GO:0002098">
    <property type="term" value="P:tRNA wobble uridine modification"/>
    <property type="evidence" value="ECO:0007669"/>
    <property type="project" value="TreeGrafter"/>
</dbReference>
<evidence type="ECO:0000256" key="9">
    <source>
        <dbReference type="ARBA" id="ARBA00023027"/>
    </source>
</evidence>
<keyword evidence="9 10" id="KW-0520">NAD</keyword>
<evidence type="ECO:0000256" key="5">
    <source>
        <dbReference type="ARBA" id="ARBA00022679"/>
    </source>
</evidence>
<dbReference type="Proteomes" id="UP000075391">
    <property type="component" value="Unassembled WGS sequence"/>
</dbReference>
<dbReference type="RefSeq" id="WP_063242227.1">
    <property type="nucleotide sequence ID" value="NZ_CP168967.1"/>
</dbReference>
<evidence type="ECO:0000256" key="10">
    <source>
        <dbReference type="HAMAP-Rule" id="MF_01037"/>
    </source>
</evidence>
<dbReference type="GO" id="GO:0030488">
    <property type="term" value="P:tRNA methylation"/>
    <property type="evidence" value="ECO:0007669"/>
    <property type="project" value="TreeGrafter"/>
</dbReference>
<comment type="function">
    <text evidence="10">Catalyzes the folate-dependent formation of 5-methyl-uridine at position 54 (M-5-U54) in all tRNAs.</text>
</comment>
<keyword evidence="4 10" id="KW-0285">Flavoprotein</keyword>
<keyword evidence="7 10" id="KW-0274">FAD</keyword>
<dbReference type="SUPFAM" id="SSF51905">
    <property type="entry name" value="FAD/NAD(P)-binding domain"/>
    <property type="match status" value="1"/>
</dbReference>
<dbReference type="GO" id="GO:0047151">
    <property type="term" value="F:tRNA (uracil(54)-C5)-methyltransferase activity, 5,10-methylenetetrahydrofolate-dependent"/>
    <property type="evidence" value="ECO:0007669"/>
    <property type="project" value="UniProtKB-UniRule"/>
</dbReference>
<evidence type="ECO:0000256" key="8">
    <source>
        <dbReference type="ARBA" id="ARBA00022857"/>
    </source>
</evidence>
<dbReference type="NCBIfam" id="NF003739">
    <property type="entry name" value="PRK05335.1"/>
    <property type="match status" value="1"/>
</dbReference>
<feature type="binding site" evidence="10">
    <location>
        <begin position="14"/>
        <end position="19"/>
    </location>
    <ligand>
        <name>FAD</name>
        <dbReference type="ChEBI" id="CHEBI:57692"/>
    </ligand>
</feature>
<dbReference type="InterPro" id="IPR004417">
    <property type="entry name" value="TrmFO"/>
</dbReference>
<name>A0A150WVE6_BDEBC</name>
<evidence type="ECO:0000256" key="1">
    <source>
        <dbReference type="ARBA" id="ARBA00001974"/>
    </source>
</evidence>
<comment type="subcellular location">
    <subcellularLocation>
        <location evidence="10">Cytoplasm</location>
    </subcellularLocation>
</comment>
<comment type="similarity">
    <text evidence="10">Belongs to the MnmG family. TrmFO subfamily.</text>
</comment>
<evidence type="ECO:0000256" key="7">
    <source>
        <dbReference type="ARBA" id="ARBA00022827"/>
    </source>
</evidence>
<comment type="caution">
    <text evidence="12">The sequence shown here is derived from an EMBL/GenBank/DDBJ whole genome shotgun (WGS) entry which is preliminary data.</text>
</comment>
<evidence type="ECO:0000256" key="4">
    <source>
        <dbReference type="ARBA" id="ARBA00022630"/>
    </source>
</evidence>
<keyword evidence="3 10" id="KW-0489">Methyltransferase</keyword>
<dbReference type="InterPro" id="IPR040131">
    <property type="entry name" value="MnmG_N"/>
</dbReference>
<organism evidence="12 13">
    <name type="scientific">Bdellovibrio bacteriovorus</name>
    <dbReference type="NCBI Taxonomy" id="959"/>
    <lineage>
        <taxon>Bacteria</taxon>
        <taxon>Pseudomonadati</taxon>
        <taxon>Bdellovibrionota</taxon>
        <taxon>Bdellovibrionia</taxon>
        <taxon>Bdellovibrionales</taxon>
        <taxon>Pseudobdellovibrionaceae</taxon>
        <taxon>Bdellovibrio</taxon>
    </lineage>
</organism>
<reference evidence="12 13" key="1">
    <citation type="submission" date="2016-03" db="EMBL/GenBank/DDBJ databases">
        <authorList>
            <person name="Ploux O."/>
        </authorList>
    </citation>
    <scope>NUCLEOTIDE SEQUENCE [LARGE SCALE GENOMIC DNA]</scope>
    <source>
        <strain evidence="12 13">BER2</strain>
    </source>
</reference>
<evidence type="ECO:0000256" key="6">
    <source>
        <dbReference type="ARBA" id="ARBA00022694"/>
    </source>
</evidence>
<sequence>MTNFTQNQKITVVGAGLAGSECALQLADMGYQVVLYEMRDKTMTPAHKTHKFAELVCSNSFGSLGEHSAPGQLKWEAQKMNSHILDAAFKAQVPAGQALGMDREVFSEIVTEKIKNHPRIEVRNDVVTSLSSLPRPTVIATGPLTHDELAEDMRKHFGDEFLYFFDAIAPIIDADTINTEIAWKADRYDKGTGDYYNCPMNKEEYNRFIEEIKNARKIEPKHFETTNFFEGCMPIEVMVDRGPQTLRFGPMKPIGLDDPRTGRYPWAVVQLRQDNKEGTAYNMVGFQTRMAYGEQVRVFRMIPGLENAEFLKLGSIHRNLFINSPKRLNQDLSSKNDPWLFFAGQITGVEGYFESTCTGLMVAHFLNQKLQDRPFTPPPRASAFGSLLEAITDPTRAEHFQPTNINFALLPPLAEKERDKELRKKKQITLAREALQSWNP</sequence>
<dbReference type="GO" id="GO:0005829">
    <property type="term" value="C:cytosol"/>
    <property type="evidence" value="ECO:0007669"/>
    <property type="project" value="TreeGrafter"/>
</dbReference>
<dbReference type="HAMAP" id="MF_01037">
    <property type="entry name" value="TrmFO"/>
    <property type="match status" value="1"/>
</dbReference>
<feature type="domain" description="MnmG N-terminal" evidence="11">
    <location>
        <begin position="9"/>
        <end position="373"/>
    </location>
</feature>
<keyword evidence="5 10" id="KW-0808">Transferase</keyword>
<evidence type="ECO:0000256" key="2">
    <source>
        <dbReference type="ARBA" id="ARBA00022490"/>
    </source>
</evidence>